<dbReference type="Pfam" id="PF01144">
    <property type="entry name" value="CoA_trans"/>
    <property type="match status" value="1"/>
</dbReference>
<gene>
    <name evidence="4" type="ORF">HMPREF1039_0811</name>
</gene>
<sequence>MIKFITPREAAHLVADHATVAMSGHAGFGTADAILQALQQQYALTGKPAQLTLVKVAGAGDGGRRGGDRLAAPGCIRTLITSHVGLEPKLAEAIRAERCLAYMIPAGTIFRLYQACARGENGFLTEVGLGTTADPRYEGSCGNARTRKEGKPLVSVETVQGKEYLYYRTFPIQVGIIRGSIADETGNISLEHEDMIGEQLQIAMAVKQSGGIVLVQVADLVRRGKLDPRQVTIPRHLVDYVTVVRQRDVWTEIVPDPDGGRPHEPLTVRKICARRAALELQPQELVNLGIGMPESIGSVLAEEGMESRIISASDSGVIGGVQLTGPEMGSALYPEAMIPMADMLSLCNGGGLDVCALGLAETDYLGNVNVSRFNGCVVGPGGFIDLTRQAKKIIFLGTFTAVGLQAHCERGTLCITQEGRYHKFKKQVEEITFSGVAAKQRGQKVLFVTERAVFTLTPAGWLLTEVAPGVDIRRHIIPFMDFSPRVAAHVKTMDARIFGETKMGLR</sequence>
<proteinExistence type="inferred from homology"/>
<dbReference type="InterPro" id="IPR037171">
    <property type="entry name" value="NagB/RpiA_transferase-like"/>
</dbReference>
<comment type="caution">
    <text evidence="4">The sequence shown here is derived from an EMBL/GenBank/DDBJ whole genome shotgun (WGS) entry which is preliminary data.</text>
</comment>
<dbReference type="SUPFAM" id="SSF100950">
    <property type="entry name" value="NagB/RpiA/CoA transferase-like"/>
    <property type="match status" value="2"/>
</dbReference>
<reference evidence="4 5" key="1">
    <citation type="submission" date="2011-04" db="EMBL/GenBank/DDBJ databases">
        <authorList>
            <person name="Harkins D.M."/>
            <person name="Madupu R."/>
            <person name="Durkin A.S."/>
            <person name="Torralba M."/>
            <person name="Methe B."/>
            <person name="Sutton G.G."/>
            <person name="Nelson K.E."/>
        </authorList>
    </citation>
    <scope>NUCLEOTIDE SEQUENCE [LARGE SCALE GENOMIC DNA]</scope>
    <source>
        <strain evidence="4 5">UPII 199-6</strain>
    </source>
</reference>
<dbReference type="Gene3D" id="3.40.1080.10">
    <property type="entry name" value="Glutaconate Coenzyme A-transferase"/>
    <property type="match status" value="2"/>
</dbReference>
<organism evidence="4 5">
    <name type="scientific">Megasphaera lornae</name>
    <dbReference type="NCBI Taxonomy" id="1000568"/>
    <lineage>
        <taxon>Bacteria</taxon>
        <taxon>Bacillati</taxon>
        <taxon>Bacillota</taxon>
        <taxon>Negativicutes</taxon>
        <taxon>Veillonellales</taxon>
        <taxon>Veillonellaceae</taxon>
        <taxon>Megasphaera</taxon>
    </lineage>
</organism>
<dbReference type="SMART" id="SM00882">
    <property type="entry name" value="CoA_trans"/>
    <property type="match status" value="1"/>
</dbReference>
<dbReference type="Proteomes" id="UP000004018">
    <property type="component" value="Unassembled WGS sequence"/>
</dbReference>
<evidence type="ECO:0000313" key="4">
    <source>
        <dbReference type="EMBL" id="EGL42386.1"/>
    </source>
</evidence>
<dbReference type="EMBL" id="AFIJ01000004">
    <property type="protein sequence ID" value="EGL42386.1"/>
    <property type="molecule type" value="Genomic_DNA"/>
</dbReference>
<protein>
    <submittedName>
        <fullName evidence="4">CoA transferase</fullName>
    </submittedName>
</protein>
<name>A0ABN0D4X0_9FIRM</name>
<keyword evidence="5" id="KW-1185">Reference proteome</keyword>
<dbReference type="RefSeq" id="WP_007390393.1">
    <property type="nucleotide sequence ID" value="NZ_AFIJ01000004.1"/>
</dbReference>
<dbReference type="PIRSF" id="PIRSF000858">
    <property type="entry name" value="SCOT-t"/>
    <property type="match status" value="1"/>
</dbReference>
<evidence type="ECO:0000313" key="5">
    <source>
        <dbReference type="Proteomes" id="UP000004018"/>
    </source>
</evidence>
<dbReference type="PANTHER" id="PTHR43293">
    <property type="entry name" value="ACETATE COA-TRANSFERASE YDIF"/>
    <property type="match status" value="1"/>
</dbReference>
<dbReference type="GO" id="GO:0016740">
    <property type="term" value="F:transferase activity"/>
    <property type="evidence" value="ECO:0007669"/>
    <property type="project" value="UniProtKB-KW"/>
</dbReference>
<dbReference type="PANTHER" id="PTHR43293:SF1">
    <property type="entry name" value="ACETATE COA-TRANSFERASE YDIF"/>
    <property type="match status" value="1"/>
</dbReference>
<dbReference type="InterPro" id="IPR004165">
    <property type="entry name" value="CoA_trans_fam_I"/>
</dbReference>
<evidence type="ECO:0000256" key="3">
    <source>
        <dbReference type="PIRNR" id="PIRNR000858"/>
    </source>
</evidence>
<accession>A0ABN0D4X0</accession>
<keyword evidence="2 3" id="KW-0808">Transferase</keyword>
<evidence type="ECO:0000256" key="2">
    <source>
        <dbReference type="ARBA" id="ARBA00022679"/>
    </source>
</evidence>
<dbReference type="InterPro" id="IPR014388">
    <property type="entry name" value="3-oxoacid_CoA-transferase"/>
</dbReference>
<comment type="similarity">
    <text evidence="1 3">Belongs to the 3-oxoacid CoA-transferase family.</text>
</comment>
<evidence type="ECO:0000256" key="1">
    <source>
        <dbReference type="ARBA" id="ARBA00007154"/>
    </source>
</evidence>